<organism evidence="14 15">
    <name type="scientific">Dinoponera quadriceps</name>
    <name type="common">South American ant</name>
    <dbReference type="NCBI Taxonomy" id="609295"/>
    <lineage>
        <taxon>Eukaryota</taxon>
        <taxon>Metazoa</taxon>
        <taxon>Ecdysozoa</taxon>
        <taxon>Arthropoda</taxon>
        <taxon>Hexapoda</taxon>
        <taxon>Insecta</taxon>
        <taxon>Pterygota</taxon>
        <taxon>Neoptera</taxon>
        <taxon>Endopterygota</taxon>
        <taxon>Hymenoptera</taxon>
        <taxon>Apocrita</taxon>
        <taxon>Aculeata</taxon>
        <taxon>Formicoidea</taxon>
        <taxon>Formicidae</taxon>
        <taxon>Ponerinae</taxon>
        <taxon>Ponerini</taxon>
        <taxon>Dinoponera</taxon>
    </lineage>
</organism>
<dbReference type="PANTHER" id="PTHR24291:SF106">
    <property type="entry name" value="CYTOCHROME P450 4G1-RELATED"/>
    <property type="match status" value="1"/>
</dbReference>
<dbReference type="InterPro" id="IPR002403">
    <property type="entry name" value="Cyt_P450_E_grp-IV"/>
</dbReference>
<accession>A0A6P3YEE2</accession>
<dbReference type="Gene3D" id="1.10.630.10">
    <property type="entry name" value="Cytochrome P450"/>
    <property type="match status" value="1"/>
</dbReference>
<dbReference type="InterPro" id="IPR001128">
    <property type="entry name" value="Cyt_P450"/>
</dbReference>
<dbReference type="GO" id="GO:0016705">
    <property type="term" value="F:oxidoreductase activity, acting on paired donors, with incorporation or reduction of molecular oxygen"/>
    <property type="evidence" value="ECO:0007669"/>
    <property type="project" value="InterPro"/>
</dbReference>
<evidence type="ECO:0000256" key="13">
    <source>
        <dbReference type="SAM" id="Phobius"/>
    </source>
</evidence>
<comment type="cofactor">
    <cofactor evidence="1 11">
        <name>heme</name>
        <dbReference type="ChEBI" id="CHEBI:30413"/>
    </cofactor>
</comment>
<dbReference type="GO" id="GO:0005506">
    <property type="term" value="F:iron ion binding"/>
    <property type="evidence" value="ECO:0007669"/>
    <property type="project" value="InterPro"/>
</dbReference>
<evidence type="ECO:0000256" key="12">
    <source>
        <dbReference type="RuleBase" id="RU000461"/>
    </source>
</evidence>
<keyword evidence="8 12" id="KW-0560">Oxidoreductase</keyword>
<comment type="function">
    <text evidence="2">May be involved in the metabolism of insect hormones and in the breakdown of synthetic insecticides.</text>
</comment>
<evidence type="ECO:0000256" key="3">
    <source>
        <dbReference type="ARBA" id="ARBA00004174"/>
    </source>
</evidence>
<gene>
    <name evidence="15" type="primary">LOC106751731</name>
</gene>
<feature type="transmembrane region" description="Helical" evidence="13">
    <location>
        <begin position="14"/>
        <end position="33"/>
    </location>
</feature>
<keyword evidence="6 11" id="KW-0349">Heme</keyword>
<dbReference type="RefSeq" id="XP_014488269.1">
    <property type="nucleotide sequence ID" value="XM_014632783.1"/>
</dbReference>
<dbReference type="OrthoDB" id="1470350at2759"/>
<protein>
    <submittedName>
        <fullName evidence="15">Cytochrome P450 4g1-like isoform X1</fullName>
    </submittedName>
</protein>
<dbReference type="GO" id="GO:0020037">
    <property type="term" value="F:heme binding"/>
    <property type="evidence" value="ECO:0007669"/>
    <property type="project" value="InterPro"/>
</dbReference>
<keyword evidence="9 11" id="KW-0408">Iron</keyword>
<evidence type="ECO:0000256" key="8">
    <source>
        <dbReference type="ARBA" id="ARBA00023002"/>
    </source>
</evidence>
<keyword evidence="10 12" id="KW-0503">Monooxygenase</keyword>
<dbReference type="CDD" id="cd20628">
    <property type="entry name" value="CYP4"/>
    <property type="match status" value="1"/>
</dbReference>
<evidence type="ECO:0000256" key="7">
    <source>
        <dbReference type="ARBA" id="ARBA00022723"/>
    </source>
</evidence>
<dbReference type="GO" id="GO:0004497">
    <property type="term" value="F:monooxygenase activity"/>
    <property type="evidence" value="ECO:0007669"/>
    <property type="project" value="UniProtKB-KW"/>
</dbReference>
<evidence type="ECO:0000256" key="10">
    <source>
        <dbReference type="ARBA" id="ARBA00023033"/>
    </source>
</evidence>
<dbReference type="KEGG" id="dqu:106751731"/>
<dbReference type="PROSITE" id="PS00086">
    <property type="entry name" value="CYTOCHROME_P450"/>
    <property type="match status" value="1"/>
</dbReference>
<dbReference type="Proteomes" id="UP000515204">
    <property type="component" value="Unplaced"/>
</dbReference>
<dbReference type="GeneID" id="106751731"/>
<dbReference type="SUPFAM" id="SSF48264">
    <property type="entry name" value="Cytochrome P450"/>
    <property type="match status" value="1"/>
</dbReference>
<dbReference type="GO" id="GO:0005789">
    <property type="term" value="C:endoplasmic reticulum membrane"/>
    <property type="evidence" value="ECO:0007669"/>
    <property type="project" value="UniProtKB-SubCell"/>
</dbReference>
<evidence type="ECO:0000256" key="6">
    <source>
        <dbReference type="ARBA" id="ARBA00022617"/>
    </source>
</evidence>
<dbReference type="InterPro" id="IPR050196">
    <property type="entry name" value="Cytochrome_P450_Monoox"/>
</dbReference>
<dbReference type="AlphaFoldDB" id="A0A6P3YEE2"/>
<name>A0A6P3YEE2_DINQU</name>
<comment type="subcellular location">
    <subcellularLocation>
        <location evidence="4">Endoplasmic reticulum membrane</location>
        <topology evidence="4">Peripheral membrane protein</topology>
    </subcellularLocation>
    <subcellularLocation>
        <location evidence="3">Microsome membrane</location>
        <topology evidence="3">Peripheral membrane protein</topology>
    </subcellularLocation>
</comment>
<comment type="similarity">
    <text evidence="5 12">Belongs to the cytochrome P450 family.</text>
</comment>
<keyword evidence="13" id="KW-0812">Transmembrane</keyword>
<proteinExistence type="inferred from homology"/>
<evidence type="ECO:0000256" key="9">
    <source>
        <dbReference type="ARBA" id="ARBA00023004"/>
    </source>
</evidence>
<evidence type="ECO:0000256" key="2">
    <source>
        <dbReference type="ARBA" id="ARBA00003690"/>
    </source>
</evidence>
<sequence>MDTTLTVTPYLLNIGYSLLATIITTLIVLHYYIETRHAVRLSLKLPHPPRVPIIGHALISLKFNPEDILTKGLEYLVEYGSVMSLHLGTRAVIFLTDPQDIEIILNSPEHIDKPVEYSFFKPWLGDSMLFNNSAKWLQHRKTILATVHIQILKTYVSLFYENSLDLVKRLGDKISQQFNCHNYLSVVTINMLIETAMGVKREKVQNIGFDYAMAVMKLSEIVHKRQFDASLRFDQLFRFSKLAKLQQELLNTVQSATKIVIQEKLKDIEEKQIKNTHKIEAENSMEKTENGMNTTNYKMHYARDDIDDMDENDVREKKRLSFLEMLIDMKKNGQMIDKEISDNVNAALFVGHGTIATTSSFVLCVLGYLSEIQARVHEELDSIFHDSDRQCTFQDTIEMKYLERVILETLRLFPTVPLFARKLNKDIRIVTGNYVLPKDATIVIFPFVLHRTEKYYPNPLVFNPDNFLPDNMRQRNNYAYIPFSAGPRSCLGRKYAMLKLKVLLSTILRNYRITSDVSYQDFLLLAEIVLKRADGFHIKIEQRKKKSRI</sequence>
<dbReference type="InterPro" id="IPR036396">
    <property type="entry name" value="Cyt_P450_sf"/>
</dbReference>
<keyword evidence="14" id="KW-1185">Reference proteome</keyword>
<evidence type="ECO:0000256" key="11">
    <source>
        <dbReference type="PIRSR" id="PIRSR602403-1"/>
    </source>
</evidence>
<dbReference type="PANTHER" id="PTHR24291">
    <property type="entry name" value="CYTOCHROME P450 FAMILY 4"/>
    <property type="match status" value="1"/>
</dbReference>
<evidence type="ECO:0000313" key="15">
    <source>
        <dbReference type="RefSeq" id="XP_014488269.1"/>
    </source>
</evidence>
<dbReference type="PRINTS" id="PR00385">
    <property type="entry name" value="P450"/>
</dbReference>
<keyword evidence="7 11" id="KW-0479">Metal-binding</keyword>
<dbReference type="Pfam" id="PF00067">
    <property type="entry name" value="p450"/>
    <property type="match status" value="1"/>
</dbReference>
<evidence type="ECO:0000256" key="4">
    <source>
        <dbReference type="ARBA" id="ARBA00004406"/>
    </source>
</evidence>
<reference evidence="15" key="1">
    <citation type="submission" date="2025-08" db="UniProtKB">
        <authorList>
            <consortium name="RefSeq"/>
        </authorList>
    </citation>
    <scope>IDENTIFICATION</scope>
</reference>
<dbReference type="InterPro" id="IPR017972">
    <property type="entry name" value="Cyt_P450_CS"/>
</dbReference>
<keyword evidence="13" id="KW-0472">Membrane</keyword>
<evidence type="ECO:0000313" key="14">
    <source>
        <dbReference type="Proteomes" id="UP000515204"/>
    </source>
</evidence>
<dbReference type="PRINTS" id="PR00465">
    <property type="entry name" value="EP450IV"/>
</dbReference>
<evidence type="ECO:0000256" key="1">
    <source>
        <dbReference type="ARBA" id="ARBA00001971"/>
    </source>
</evidence>
<keyword evidence="13" id="KW-1133">Transmembrane helix</keyword>
<feature type="binding site" description="axial binding residue" evidence="11">
    <location>
        <position position="490"/>
    </location>
    <ligand>
        <name>heme</name>
        <dbReference type="ChEBI" id="CHEBI:30413"/>
    </ligand>
    <ligandPart>
        <name>Fe</name>
        <dbReference type="ChEBI" id="CHEBI:18248"/>
    </ligandPart>
</feature>
<evidence type="ECO:0000256" key="5">
    <source>
        <dbReference type="ARBA" id="ARBA00010617"/>
    </source>
</evidence>